<reference evidence="8" key="1">
    <citation type="submission" date="2015-01" db="EMBL/GenBank/DDBJ databases">
        <authorList>
            <person name="Durling Mikael"/>
        </authorList>
    </citation>
    <scope>NUCLEOTIDE SEQUENCE</scope>
</reference>
<dbReference type="CDD" id="cd02867">
    <property type="entry name" value="PseudoU_synth_TruB_4"/>
    <property type="match status" value="1"/>
</dbReference>
<keyword evidence="4" id="KW-0819">tRNA processing</keyword>
<evidence type="ECO:0000259" key="7">
    <source>
        <dbReference type="Pfam" id="PF01509"/>
    </source>
</evidence>
<dbReference type="AlphaFoldDB" id="A0A0B7KGD1"/>
<dbReference type="InterPro" id="IPR002501">
    <property type="entry name" value="PsdUridine_synth_N"/>
</dbReference>
<dbReference type="GO" id="GO:0006400">
    <property type="term" value="P:tRNA modification"/>
    <property type="evidence" value="ECO:0007669"/>
    <property type="project" value="TreeGrafter"/>
</dbReference>
<evidence type="ECO:0000313" key="8">
    <source>
        <dbReference type="EMBL" id="CEO53761.1"/>
    </source>
</evidence>
<feature type="compositionally biased region" description="Basic and acidic residues" evidence="6">
    <location>
        <begin position="430"/>
        <end position="441"/>
    </location>
</feature>
<dbReference type="GO" id="GO:0005634">
    <property type="term" value="C:nucleus"/>
    <property type="evidence" value="ECO:0007669"/>
    <property type="project" value="TreeGrafter"/>
</dbReference>
<feature type="region of interest" description="Disordered" evidence="6">
    <location>
        <begin position="398"/>
        <end position="484"/>
    </location>
</feature>
<organism evidence="8">
    <name type="scientific">Bionectria ochroleuca</name>
    <name type="common">Gliocladium roseum</name>
    <dbReference type="NCBI Taxonomy" id="29856"/>
    <lineage>
        <taxon>Eukaryota</taxon>
        <taxon>Fungi</taxon>
        <taxon>Dikarya</taxon>
        <taxon>Ascomycota</taxon>
        <taxon>Pezizomycotina</taxon>
        <taxon>Sordariomycetes</taxon>
        <taxon>Hypocreomycetidae</taxon>
        <taxon>Hypocreales</taxon>
        <taxon>Bionectriaceae</taxon>
        <taxon>Clonostachys</taxon>
    </lineage>
</organism>
<proteinExistence type="inferred from homology"/>
<dbReference type="GO" id="GO:0160148">
    <property type="term" value="F:tRNA pseudouridine(55) synthase activity"/>
    <property type="evidence" value="ECO:0007669"/>
    <property type="project" value="UniProtKB-EC"/>
</dbReference>
<name>A0A0B7KGD1_BIOOC</name>
<dbReference type="InterPro" id="IPR014780">
    <property type="entry name" value="tRNA_psdUridine_synth_TruB"/>
</dbReference>
<accession>A0A0B7KGD1</accession>
<comment type="similarity">
    <text evidence="2">Belongs to the pseudouridine synthase TruB family.</text>
</comment>
<dbReference type="HAMAP" id="MF_01080">
    <property type="entry name" value="TruB_bact"/>
    <property type="match status" value="1"/>
</dbReference>
<feature type="domain" description="Pseudouridine synthase II N-terminal" evidence="7">
    <location>
        <begin position="76"/>
        <end position="207"/>
    </location>
</feature>
<protein>
    <recommendedName>
        <fullName evidence="3">tRNA pseudouridine(55) synthase</fullName>
        <ecNumber evidence="3">5.4.99.25</ecNumber>
    </recommendedName>
</protein>
<feature type="region of interest" description="Disordered" evidence="6">
    <location>
        <begin position="266"/>
        <end position="328"/>
    </location>
</feature>
<dbReference type="GO" id="GO:1990481">
    <property type="term" value="P:mRNA pseudouridine synthesis"/>
    <property type="evidence" value="ECO:0007669"/>
    <property type="project" value="TreeGrafter"/>
</dbReference>
<dbReference type="InterPro" id="IPR020103">
    <property type="entry name" value="PsdUridine_synth_cat_dom_sf"/>
</dbReference>
<dbReference type="Pfam" id="PF01509">
    <property type="entry name" value="TruB_N"/>
    <property type="match status" value="1"/>
</dbReference>
<feature type="compositionally biased region" description="Polar residues" evidence="6">
    <location>
        <begin position="451"/>
        <end position="461"/>
    </location>
</feature>
<keyword evidence="5" id="KW-0413">Isomerase</keyword>
<dbReference type="EMBL" id="CDPU01000037">
    <property type="protein sequence ID" value="CEO53761.1"/>
    <property type="molecule type" value="Genomic_DNA"/>
</dbReference>
<dbReference type="PANTHER" id="PTHR13767">
    <property type="entry name" value="TRNA-PSEUDOURIDINE SYNTHASE"/>
    <property type="match status" value="1"/>
</dbReference>
<feature type="compositionally biased region" description="Basic and acidic residues" evidence="6">
    <location>
        <begin position="468"/>
        <end position="478"/>
    </location>
</feature>
<evidence type="ECO:0000256" key="6">
    <source>
        <dbReference type="SAM" id="MobiDB-lite"/>
    </source>
</evidence>
<evidence type="ECO:0000256" key="1">
    <source>
        <dbReference type="ARBA" id="ARBA00001166"/>
    </source>
</evidence>
<dbReference type="PANTHER" id="PTHR13767:SF2">
    <property type="entry name" value="PSEUDOURIDYLATE SYNTHASE TRUB1"/>
    <property type="match status" value="1"/>
</dbReference>
<dbReference type="Gene3D" id="3.30.2350.10">
    <property type="entry name" value="Pseudouridine synthase"/>
    <property type="match status" value="1"/>
</dbReference>
<comment type="catalytic activity">
    <reaction evidence="1">
        <text>a uridine in mRNA = a pseudouridine in mRNA</text>
        <dbReference type="Rhea" id="RHEA:56644"/>
        <dbReference type="Rhea" id="RHEA-COMP:14658"/>
        <dbReference type="Rhea" id="RHEA-COMP:14659"/>
        <dbReference type="ChEBI" id="CHEBI:65314"/>
        <dbReference type="ChEBI" id="CHEBI:65315"/>
    </reaction>
</comment>
<evidence type="ECO:0000256" key="3">
    <source>
        <dbReference type="ARBA" id="ARBA00012787"/>
    </source>
</evidence>
<gene>
    <name evidence="8" type="ORF">BN869_000009819_1</name>
</gene>
<dbReference type="EC" id="5.4.99.25" evidence="3"/>
<dbReference type="SUPFAM" id="SSF55120">
    <property type="entry name" value="Pseudouridine synthase"/>
    <property type="match status" value="1"/>
</dbReference>
<sequence length="484" mass="54145">MPRAETLIKMASEVIREGCLAINKPCGMSSAQVIRECQIVFSPSAVFKPLIGSELDRARNVKGYATGKRLKRQKPLVKMGHGGTLDPLATGVLILGIGSGTKALPQFLNCVKTYETTVLFGASTDTYDRVGRIINKRPYEHITKEKVLKAMEAFKGKQKQVPPLFSALKMNGKPLYEYAREGKPIPREIEAREVEVNELELVEWYEPGKHNHRWPAEEAEAAERNIAEQVWRLKKQQETSKNLTPEEKEEDNQAIEAHENFKRKFEERQDSLIKDQPPKKRNRQEKHPAMMSGALGKLPRGLSDKGRDLIPAAPDASTPPPWSDEGPPAAKIRMTVSSGYYVRSFCHDLGAELDSAGLMAELCRSRQSDFTVGGTTCLEFDDLAKGEEVWGPKVSDMLDRWNAEPGSQWQPPPKEKKMRPSQPQEDVPSIEEKPVEPESKPSHRPSPPEPQSKSAEGTSSPHKAVNGGRRERSDDEKSWNGIED</sequence>
<feature type="region of interest" description="Disordered" evidence="6">
    <location>
        <begin position="235"/>
        <end position="254"/>
    </location>
</feature>
<feature type="compositionally biased region" description="Basic and acidic residues" evidence="6">
    <location>
        <begin position="266"/>
        <end position="278"/>
    </location>
</feature>
<evidence type="ECO:0000256" key="4">
    <source>
        <dbReference type="ARBA" id="ARBA00022694"/>
    </source>
</evidence>
<evidence type="ECO:0000256" key="5">
    <source>
        <dbReference type="ARBA" id="ARBA00023235"/>
    </source>
</evidence>
<evidence type="ECO:0000256" key="2">
    <source>
        <dbReference type="ARBA" id="ARBA00008999"/>
    </source>
</evidence>
<dbReference type="GO" id="GO:0003723">
    <property type="term" value="F:RNA binding"/>
    <property type="evidence" value="ECO:0007669"/>
    <property type="project" value="InterPro"/>
</dbReference>